<name>A0A7J6S6K0_PEROL</name>
<reference evidence="1 2" key="1">
    <citation type="submission" date="2020-04" db="EMBL/GenBank/DDBJ databases">
        <title>Perkinsus olseni comparative genomics.</title>
        <authorList>
            <person name="Bogema D.R."/>
        </authorList>
    </citation>
    <scope>NUCLEOTIDE SEQUENCE [LARGE SCALE GENOMIC DNA]</scope>
    <source>
        <strain evidence="1 2">ATCC PRA-207</strain>
    </source>
</reference>
<feature type="non-terminal residue" evidence="1">
    <location>
        <position position="1"/>
    </location>
</feature>
<evidence type="ECO:0000313" key="2">
    <source>
        <dbReference type="Proteomes" id="UP000553632"/>
    </source>
</evidence>
<keyword evidence="2" id="KW-1185">Reference proteome</keyword>
<dbReference type="EMBL" id="JABANO010020706">
    <property type="protein sequence ID" value="KAF4728046.1"/>
    <property type="molecule type" value="Genomic_DNA"/>
</dbReference>
<feature type="non-terminal residue" evidence="1">
    <location>
        <position position="158"/>
    </location>
</feature>
<comment type="caution">
    <text evidence="1">The sequence shown here is derived from an EMBL/GenBank/DDBJ whole genome shotgun (WGS) entry which is preliminary data.</text>
</comment>
<sequence length="158" mass="17016">GCANGIADRLSRLAAPLSSGGIPVELRGASRTVCPPRDEKFWMIAVHVGALAFPPSVVGCEVGVVHICPNASQCGKIASKRPGHAAELDAAVKSMQRAMLAESTKATYRSRLRLWEELSHNMKMDPFPLDERRMERVVAALRDAGYKSAADYLATAIV</sequence>
<dbReference type="Proteomes" id="UP000553632">
    <property type="component" value="Unassembled WGS sequence"/>
</dbReference>
<evidence type="ECO:0000313" key="1">
    <source>
        <dbReference type="EMBL" id="KAF4728046.1"/>
    </source>
</evidence>
<gene>
    <name evidence="1" type="ORF">FOZ63_012604</name>
</gene>
<organism evidence="1 2">
    <name type="scientific">Perkinsus olseni</name>
    <name type="common">Perkinsus atlanticus</name>
    <dbReference type="NCBI Taxonomy" id="32597"/>
    <lineage>
        <taxon>Eukaryota</taxon>
        <taxon>Sar</taxon>
        <taxon>Alveolata</taxon>
        <taxon>Perkinsozoa</taxon>
        <taxon>Perkinsea</taxon>
        <taxon>Perkinsida</taxon>
        <taxon>Perkinsidae</taxon>
        <taxon>Perkinsus</taxon>
    </lineage>
</organism>
<dbReference type="AlphaFoldDB" id="A0A7J6S6K0"/>
<accession>A0A7J6S6K0</accession>
<proteinExistence type="predicted"/>
<protein>
    <submittedName>
        <fullName evidence="1">Uncharacterized protein</fullName>
    </submittedName>
</protein>